<dbReference type="InterPro" id="IPR010095">
    <property type="entry name" value="Cas12f1-like_TNB"/>
</dbReference>
<dbReference type="EMBL" id="CP034145">
    <property type="protein sequence ID" value="AZH24747.1"/>
    <property type="molecule type" value="Genomic_DNA"/>
</dbReference>
<dbReference type="EMBL" id="REFS01000002">
    <property type="protein sequence ID" value="RMB23591.1"/>
    <property type="molecule type" value="Genomic_DNA"/>
</dbReference>
<sequence>MGDMIRTVQVKLNVPDERCDDLHRTKDQFLYCANTTAEWAWGCQNVYSITSKQKAESALYDQLRGETELTANLVQKGIRRAIEATKSGVARLKNGENTSQPHFDAWSIVYDKRSATFHRDHVSLSTVNGRVECDYIIPDDTAGTPIGEYLLNEDYEFRMSTVQYDRPTESFYLHARMRRVERDEQEQSTTDSSDAKHRTVLGIDLNVDGSLAVTSTGAFIGNADEMNHRRREFEKTRGSMQQTGTRSAHLSIQSMNDREHRWMQDELHRASNRILDEARDHDCTHVAFENLTDIRNRMAGAKRFHAWAFRRLCQYVEYKAEMSGIEVAQVSPAYTSQRCSSCGFTHENNRRSKHQFVCQKCAYQLNADYNASKNIARKLLKSLHSGQKSSGGGAPCQCALSSGTLNLNGEFHASVNTTAEGESTDKPRLQS</sequence>
<evidence type="ECO:0000313" key="3">
    <source>
        <dbReference type="EMBL" id="AZH24747.1"/>
    </source>
</evidence>
<dbReference type="GO" id="GO:0003677">
    <property type="term" value="F:DNA binding"/>
    <property type="evidence" value="ECO:0007669"/>
    <property type="project" value="UniProtKB-KW"/>
</dbReference>
<dbReference type="InterPro" id="IPR051399">
    <property type="entry name" value="RNA-guided_DNA_endo/Transpos"/>
</dbReference>
<dbReference type="KEGG" id="haer:DU502_04815"/>
<gene>
    <name evidence="4" type="ORF">ATH50_0811</name>
    <name evidence="3" type="ORF">DU502_04815</name>
</gene>
<dbReference type="RefSeq" id="WP_121919522.1">
    <property type="nucleotide sequence ID" value="NZ_CP034145.1"/>
</dbReference>
<dbReference type="PANTHER" id="PTHR30405">
    <property type="entry name" value="TRANSPOSASE"/>
    <property type="match status" value="1"/>
</dbReference>
<dbReference type="GeneID" id="38470583"/>
<reference evidence="3 6" key="2">
    <citation type="submission" date="2018-07" db="EMBL/GenBank/DDBJ databases">
        <title>Genome sequences of Haloplanus aerogenes JCM 16430T.</title>
        <authorList>
            <person name="Kim Y.B."/>
            <person name="Roh S.W."/>
        </authorList>
    </citation>
    <scope>NUCLEOTIDE SEQUENCE [LARGE SCALE GENOMIC DNA]</scope>
    <source>
        <strain evidence="3 6">JCM 16430</strain>
    </source>
</reference>
<evidence type="ECO:0000259" key="2">
    <source>
        <dbReference type="Pfam" id="PF07282"/>
    </source>
</evidence>
<reference evidence="4" key="3">
    <citation type="submission" date="2018-10" db="EMBL/GenBank/DDBJ databases">
        <authorList>
            <person name="Whitman W."/>
            <person name="Huntemann M."/>
            <person name="Clum A."/>
            <person name="Pillay M."/>
            <person name="Palaniappan K."/>
            <person name="Varghese N."/>
            <person name="Mikhailova N."/>
            <person name="Stamatis D."/>
            <person name="Reddy T."/>
            <person name="Daum C."/>
            <person name="Shapiro N."/>
            <person name="Ivanova N."/>
            <person name="Kyrpides N."/>
            <person name="Woyke T."/>
        </authorList>
    </citation>
    <scope>NUCLEOTIDE SEQUENCE</scope>
    <source>
        <strain evidence="4">CGMCC 1.10124</strain>
    </source>
</reference>
<dbReference type="OrthoDB" id="210698at2157"/>
<proteinExistence type="predicted"/>
<keyword evidence="6" id="KW-1185">Reference proteome</keyword>
<dbReference type="NCBIfam" id="NF040570">
    <property type="entry name" value="guided_TnpB"/>
    <property type="match status" value="1"/>
</dbReference>
<evidence type="ECO:0000313" key="6">
    <source>
        <dbReference type="Proteomes" id="UP000282007"/>
    </source>
</evidence>
<dbReference type="NCBIfam" id="TIGR01766">
    <property type="entry name" value="IS200/IS605 family accessory protein TnpB-like domain"/>
    <property type="match status" value="1"/>
</dbReference>
<dbReference type="Proteomes" id="UP000277326">
    <property type="component" value="Unassembled WGS sequence"/>
</dbReference>
<evidence type="ECO:0000313" key="4">
    <source>
        <dbReference type="EMBL" id="RMB23591.1"/>
    </source>
</evidence>
<evidence type="ECO:0000256" key="1">
    <source>
        <dbReference type="ARBA" id="ARBA00023125"/>
    </source>
</evidence>
<dbReference type="Pfam" id="PF07282">
    <property type="entry name" value="Cas12f1-like_TNB"/>
    <property type="match status" value="1"/>
</dbReference>
<feature type="domain" description="Cas12f1-like TNB" evidence="2">
    <location>
        <begin position="309"/>
        <end position="375"/>
    </location>
</feature>
<reference evidence="4 5" key="1">
    <citation type="journal article" date="2015" name="Stand. Genomic Sci.">
        <title>Genomic Encyclopedia of Bacterial and Archaeal Type Strains, Phase III: the genomes of soil and plant-associated and newly described type strains.</title>
        <authorList>
            <person name="Whitman W.B."/>
            <person name="Woyke T."/>
            <person name="Klenk H.P."/>
            <person name="Zhou Y."/>
            <person name="Lilburn T.G."/>
            <person name="Beck B.J."/>
            <person name="De Vos P."/>
            <person name="Vandamme P."/>
            <person name="Eisen J.A."/>
            <person name="Garrity G."/>
            <person name="Hugenholtz P."/>
            <person name="Kyrpides N.C."/>
        </authorList>
    </citation>
    <scope>NUCLEOTIDE SEQUENCE [LARGE SCALE GENOMIC DNA]</scope>
    <source>
        <strain evidence="4 5">CGMCC 1.10124</strain>
    </source>
</reference>
<evidence type="ECO:0000313" key="5">
    <source>
        <dbReference type="Proteomes" id="UP000277326"/>
    </source>
</evidence>
<protein>
    <submittedName>
        <fullName evidence="3 4">Transposase</fullName>
    </submittedName>
</protein>
<dbReference type="AlphaFoldDB" id="A0A3M0DNU7"/>
<dbReference type="PANTHER" id="PTHR30405:SF26">
    <property type="entry name" value="TRANSPOSASE, PROBABLY IS605-TNPB FAMILY"/>
    <property type="match status" value="1"/>
</dbReference>
<accession>A0A3M0DNU7</accession>
<organism evidence="4 5">
    <name type="scientific">Haloplanus aerogenes</name>
    <dbReference type="NCBI Taxonomy" id="660522"/>
    <lineage>
        <taxon>Archaea</taxon>
        <taxon>Methanobacteriati</taxon>
        <taxon>Methanobacteriota</taxon>
        <taxon>Stenosarchaea group</taxon>
        <taxon>Halobacteria</taxon>
        <taxon>Halobacteriales</taxon>
        <taxon>Haloferacaceae</taxon>
        <taxon>Haloplanus</taxon>
    </lineage>
</organism>
<name>A0A3M0DNU7_9EURY</name>
<keyword evidence="1" id="KW-0238">DNA-binding</keyword>
<dbReference type="Proteomes" id="UP000282007">
    <property type="component" value="Chromosome"/>
</dbReference>